<comment type="caution">
    <text evidence="1">The sequence shown here is derived from an EMBL/GenBank/DDBJ whole genome shotgun (WGS) entry which is preliminary data.</text>
</comment>
<evidence type="ECO:0000313" key="2">
    <source>
        <dbReference type="Proteomes" id="UP001548189"/>
    </source>
</evidence>
<dbReference type="EMBL" id="JBEVCJ010000113">
    <property type="protein sequence ID" value="MET1257579.1"/>
    <property type="molecule type" value="Genomic_DNA"/>
</dbReference>
<gene>
    <name evidence="1" type="ORF">ABVT43_20780</name>
</gene>
<dbReference type="Proteomes" id="UP001548189">
    <property type="component" value="Unassembled WGS sequence"/>
</dbReference>
<organism evidence="1 2">
    <name type="scientific">Aliikangiella maris</name>
    <dbReference type="NCBI Taxonomy" id="3162458"/>
    <lineage>
        <taxon>Bacteria</taxon>
        <taxon>Pseudomonadati</taxon>
        <taxon>Pseudomonadota</taxon>
        <taxon>Gammaproteobacteria</taxon>
        <taxon>Oceanospirillales</taxon>
        <taxon>Pleioneaceae</taxon>
        <taxon>Aliikangiella</taxon>
    </lineage>
</organism>
<reference evidence="1 2" key="1">
    <citation type="submission" date="2024-06" db="EMBL/GenBank/DDBJ databases">
        <authorList>
            <person name="Li F."/>
        </authorList>
    </citation>
    <scope>NUCLEOTIDE SEQUENCE [LARGE SCALE GENOMIC DNA]</scope>
    <source>
        <strain evidence="1 2">GXAS 311</strain>
    </source>
</reference>
<proteinExistence type="predicted"/>
<name>A0ABV2C066_9GAMM</name>
<protein>
    <submittedName>
        <fullName evidence="1">Uncharacterized protein</fullName>
    </submittedName>
</protein>
<evidence type="ECO:0000313" key="1">
    <source>
        <dbReference type="EMBL" id="MET1257579.1"/>
    </source>
</evidence>
<accession>A0ABV2C066</accession>
<sequence length="197" mass="22217">MIEYKLPDSAIDYVKDVLSYDSPVCKFAKDTPFEAANTYLPKETSTNKLESYSSGGIVSPRKSLTSKYEKVKDTSDWLSNYIYQSMLGDSSYCIIDDVMASDNELLDNNNTALKYGNGVLHVLNRENTASVEDVRKVIFAAKVSWHFVCLVVQVKEKFRSKTKTQSDFKLEKDVLSITEVIVGAYDGEAYIIGRTRK</sequence>
<keyword evidence="2" id="KW-1185">Reference proteome</keyword>